<dbReference type="EMBL" id="JAAMPC010000001">
    <property type="protein sequence ID" value="KAG2332658.1"/>
    <property type="molecule type" value="Genomic_DNA"/>
</dbReference>
<protein>
    <submittedName>
        <fullName evidence="1">Uncharacterized protein</fullName>
    </submittedName>
</protein>
<sequence length="80" mass="9212">MLFLGRLMNEPSTQRKYLTHGRDENHTLCLNSARVVGCSVIQLLADLSSKKMPQFIELVEDNDDIEEFLRLPQRKSYSNG</sequence>
<name>A0A8X7WKR8_BRACI</name>
<evidence type="ECO:0000313" key="1">
    <source>
        <dbReference type="EMBL" id="KAG2332658.1"/>
    </source>
</evidence>
<proteinExistence type="predicted"/>
<dbReference type="OrthoDB" id="1544432at2759"/>
<dbReference type="SUPFAM" id="SSF47576">
    <property type="entry name" value="Calponin-homology domain, CH-domain"/>
    <property type="match status" value="1"/>
</dbReference>
<dbReference type="AlphaFoldDB" id="A0A8X7WKR8"/>
<organism evidence="1 2">
    <name type="scientific">Brassica carinata</name>
    <name type="common">Ethiopian mustard</name>
    <name type="synonym">Abyssinian cabbage</name>
    <dbReference type="NCBI Taxonomy" id="52824"/>
    <lineage>
        <taxon>Eukaryota</taxon>
        <taxon>Viridiplantae</taxon>
        <taxon>Streptophyta</taxon>
        <taxon>Embryophyta</taxon>
        <taxon>Tracheophyta</taxon>
        <taxon>Spermatophyta</taxon>
        <taxon>Magnoliopsida</taxon>
        <taxon>eudicotyledons</taxon>
        <taxon>Gunneridae</taxon>
        <taxon>Pentapetalae</taxon>
        <taxon>rosids</taxon>
        <taxon>malvids</taxon>
        <taxon>Brassicales</taxon>
        <taxon>Brassicaceae</taxon>
        <taxon>Brassiceae</taxon>
        <taxon>Brassica</taxon>
    </lineage>
</organism>
<keyword evidence="2" id="KW-1185">Reference proteome</keyword>
<dbReference type="Proteomes" id="UP000886595">
    <property type="component" value="Unassembled WGS sequence"/>
</dbReference>
<reference evidence="1 2" key="1">
    <citation type="submission" date="2020-02" db="EMBL/GenBank/DDBJ databases">
        <authorList>
            <person name="Ma Q."/>
            <person name="Huang Y."/>
            <person name="Song X."/>
            <person name="Pei D."/>
        </authorList>
    </citation>
    <scope>NUCLEOTIDE SEQUENCE [LARGE SCALE GENOMIC DNA]</scope>
    <source>
        <strain evidence="1">Sxm20200214</strain>
        <tissue evidence="1">Leaf</tissue>
    </source>
</reference>
<accession>A0A8X7WKR8</accession>
<dbReference type="InterPro" id="IPR036872">
    <property type="entry name" value="CH_dom_sf"/>
</dbReference>
<gene>
    <name evidence="1" type="ORF">Bca52824_003838</name>
</gene>
<comment type="caution">
    <text evidence="1">The sequence shown here is derived from an EMBL/GenBank/DDBJ whole genome shotgun (WGS) entry which is preliminary data.</text>
</comment>
<evidence type="ECO:0000313" key="2">
    <source>
        <dbReference type="Proteomes" id="UP000886595"/>
    </source>
</evidence>